<dbReference type="InterPro" id="IPR008207">
    <property type="entry name" value="Sig_transdc_His_kin_Hpt_dom"/>
</dbReference>
<dbReference type="Proteomes" id="UP000824065">
    <property type="component" value="Unassembled WGS sequence"/>
</dbReference>
<accession>A0A9D2FGS0</accession>
<evidence type="ECO:0000313" key="3">
    <source>
        <dbReference type="Proteomes" id="UP000824065"/>
    </source>
</evidence>
<evidence type="ECO:0000313" key="2">
    <source>
        <dbReference type="EMBL" id="HIZ58449.1"/>
    </source>
</evidence>
<gene>
    <name evidence="2" type="ORF">H9725_07720</name>
</gene>
<dbReference type="GO" id="GO:0000160">
    <property type="term" value="P:phosphorelay signal transduction system"/>
    <property type="evidence" value="ECO:0007669"/>
    <property type="project" value="InterPro"/>
</dbReference>
<dbReference type="SUPFAM" id="SSF47226">
    <property type="entry name" value="Histidine-containing phosphotransfer domain, HPT domain"/>
    <property type="match status" value="1"/>
</dbReference>
<evidence type="ECO:0000259" key="1">
    <source>
        <dbReference type="Pfam" id="PF01627"/>
    </source>
</evidence>
<dbReference type="Gene3D" id="1.20.120.160">
    <property type="entry name" value="HPT domain"/>
    <property type="match status" value="1"/>
</dbReference>
<organism evidence="2 3">
    <name type="scientific">Candidatus Faecalibacterium gallistercoris</name>
    <dbReference type="NCBI Taxonomy" id="2838579"/>
    <lineage>
        <taxon>Bacteria</taxon>
        <taxon>Bacillati</taxon>
        <taxon>Bacillota</taxon>
        <taxon>Clostridia</taxon>
        <taxon>Eubacteriales</taxon>
        <taxon>Oscillospiraceae</taxon>
        <taxon>Faecalibacterium</taxon>
    </lineage>
</organism>
<proteinExistence type="predicted"/>
<sequence>MEQAKKEMLAAAGIDAEDALERFMGSEALLTRFLGRFLEDASMDALRGAVAAGDWDKALTASHTLKGMCGNLSMTVLYDLFTRQVALLRASDTAGAAALMPEIEAACRKAAAAIREL</sequence>
<dbReference type="Pfam" id="PF01627">
    <property type="entry name" value="Hpt"/>
    <property type="match status" value="1"/>
</dbReference>
<feature type="domain" description="HPt" evidence="1">
    <location>
        <begin position="36"/>
        <end position="110"/>
    </location>
</feature>
<comment type="caution">
    <text evidence="2">The sequence shown here is derived from an EMBL/GenBank/DDBJ whole genome shotgun (WGS) entry which is preliminary data.</text>
</comment>
<dbReference type="EMBL" id="DXBJ01000055">
    <property type="protein sequence ID" value="HIZ58449.1"/>
    <property type="molecule type" value="Genomic_DNA"/>
</dbReference>
<name>A0A9D2FGS0_9FIRM</name>
<reference evidence="2" key="2">
    <citation type="submission" date="2021-04" db="EMBL/GenBank/DDBJ databases">
        <authorList>
            <person name="Gilroy R."/>
        </authorList>
    </citation>
    <scope>NUCLEOTIDE SEQUENCE</scope>
    <source>
        <strain evidence="2">ChiBcec16-3735</strain>
    </source>
</reference>
<reference evidence="2" key="1">
    <citation type="journal article" date="2021" name="PeerJ">
        <title>Extensive microbial diversity within the chicken gut microbiome revealed by metagenomics and culture.</title>
        <authorList>
            <person name="Gilroy R."/>
            <person name="Ravi A."/>
            <person name="Getino M."/>
            <person name="Pursley I."/>
            <person name="Horton D.L."/>
            <person name="Alikhan N.F."/>
            <person name="Baker D."/>
            <person name="Gharbi K."/>
            <person name="Hall N."/>
            <person name="Watson M."/>
            <person name="Adriaenssens E.M."/>
            <person name="Foster-Nyarko E."/>
            <person name="Jarju S."/>
            <person name="Secka A."/>
            <person name="Antonio M."/>
            <person name="Oren A."/>
            <person name="Chaudhuri R.R."/>
            <person name="La Ragione R."/>
            <person name="Hildebrand F."/>
            <person name="Pallen M.J."/>
        </authorList>
    </citation>
    <scope>NUCLEOTIDE SEQUENCE</scope>
    <source>
        <strain evidence="2">ChiBcec16-3735</strain>
    </source>
</reference>
<dbReference type="InterPro" id="IPR036641">
    <property type="entry name" value="HPT_dom_sf"/>
</dbReference>
<dbReference type="AlphaFoldDB" id="A0A9D2FGS0"/>
<protein>
    <submittedName>
        <fullName evidence="2">Hpt domain-containing protein</fullName>
    </submittedName>
</protein>